<reference evidence="1 2" key="1">
    <citation type="submission" date="2015-12" db="EMBL/GenBank/DDBJ databases">
        <title>Draft genome sequnece of Fervidicola ferrireducens strain Y170.</title>
        <authorList>
            <person name="Patel B.K."/>
        </authorList>
    </citation>
    <scope>NUCLEOTIDE SEQUENCE [LARGE SCALE GENOMIC DNA]</scope>
    <source>
        <strain evidence="1 2">Y170</strain>
    </source>
</reference>
<dbReference type="InterPro" id="IPR043519">
    <property type="entry name" value="NT_sf"/>
</dbReference>
<evidence type="ECO:0008006" key="3">
    <source>
        <dbReference type="Google" id="ProtNLM"/>
    </source>
</evidence>
<evidence type="ECO:0000313" key="1">
    <source>
        <dbReference type="EMBL" id="KXG77263.1"/>
    </source>
</evidence>
<dbReference type="RefSeq" id="WP_066353276.1">
    <property type="nucleotide sequence ID" value="NZ_LOED01000013.1"/>
</dbReference>
<sequence length="159" mass="18692">MDKAIFLKVLKKIKDKLDDSNINWVLTGSFSFALQGMPVEVHDIDVQTDERGAYEIERLFEKYVIRKVEFSQAEKIRSHFGALMIDGVKVEIMGNIQKLVDGVWEEPVDIKKHKKFVYVQGMRIPVLSLDYEYQAYKKMGRIEKAEMIKEWLFKNKNMI</sequence>
<dbReference type="Pfam" id="PF10706">
    <property type="entry name" value="Aminoglyc_resit"/>
    <property type="match status" value="1"/>
</dbReference>
<evidence type="ECO:0000313" key="2">
    <source>
        <dbReference type="Proteomes" id="UP000070427"/>
    </source>
</evidence>
<protein>
    <recommendedName>
        <fullName evidence="3">Lincosamide resistance protein</fullName>
    </recommendedName>
</protein>
<organism evidence="1 2">
    <name type="scientific">Fervidicola ferrireducens</name>
    <dbReference type="NCBI Taxonomy" id="520764"/>
    <lineage>
        <taxon>Bacteria</taxon>
        <taxon>Bacillati</taxon>
        <taxon>Bacillota</taxon>
        <taxon>Clostridia</taxon>
        <taxon>Thermosediminibacterales</taxon>
        <taxon>Thermosediminibacteraceae</taxon>
        <taxon>Fervidicola</taxon>
    </lineage>
</organism>
<dbReference type="OrthoDB" id="3362681at2"/>
<dbReference type="AlphaFoldDB" id="A0A140L9N8"/>
<keyword evidence="2" id="KW-1185">Reference proteome</keyword>
<gene>
    <name evidence="1" type="ORF">AN618_12920</name>
</gene>
<accession>A0A140L9N8</accession>
<dbReference type="Proteomes" id="UP000070427">
    <property type="component" value="Unassembled WGS sequence"/>
</dbReference>
<comment type="caution">
    <text evidence="1">The sequence shown here is derived from an EMBL/GenBank/DDBJ whole genome shotgun (WGS) entry which is preliminary data.</text>
</comment>
<dbReference type="SUPFAM" id="SSF81301">
    <property type="entry name" value="Nucleotidyltransferase"/>
    <property type="match status" value="1"/>
</dbReference>
<proteinExistence type="predicted"/>
<name>A0A140L9N8_9FIRM</name>
<dbReference type="InParanoid" id="A0A140L9N8"/>
<dbReference type="InterPro" id="IPR019646">
    <property type="entry name" value="Aminoglyc_AdlTrfase"/>
</dbReference>
<dbReference type="Gene3D" id="3.30.460.40">
    <property type="match status" value="1"/>
</dbReference>
<dbReference type="EMBL" id="LOED01000013">
    <property type="protein sequence ID" value="KXG77263.1"/>
    <property type="molecule type" value="Genomic_DNA"/>
</dbReference>